<evidence type="ECO:0000256" key="1">
    <source>
        <dbReference type="ARBA" id="ARBA00004496"/>
    </source>
</evidence>
<reference evidence="6 7" key="1">
    <citation type="submission" date="2019-07" db="EMBL/GenBank/DDBJ databases">
        <title>Genomics analysis of Aphanomyces spp. identifies a new class of oomycete effector associated with host adaptation.</title>
        <authorList>
            <person name="Gaulin E."/>
        </authorList>
    </citation>
    <scope>NUCLEOTIDE SEQUENCE [LARGE SCALE GENOMIC DNA]</scope>
    <source>
        <strain evidence="6 7">ATCC 201684</strain>
    </source>
</reference>
<keyword evidence="3" id="KW-0436">Ligase</keyword>
<evidence type="ECO:0000256" key="4">
    <source>
        <dbReference type="ARBA" id="ARBA00022741"/>
    </source>
</evidence>
<dbReference type="GO" id="GO:0015630">
    <property type="term" value="C:microtubule cytoskeleton"/>
    <property type="evidence" value="ECO:0007669"/>
    <property type="project" value="TreeGrafter"/>
</dbReference>
<dbReference type="VEuPathDB" id="FungiDB:AeMF1_021775"/>
<dbReference type="GO" id="GO:0005737">
    <property type="term" value="C:cytoplasm"/>
    <property type="evidence" value="ECO:0007669"/>
    <property type="project" value="UniProtKB-SubCell"/>
</dbReference>
<dbReference type="PROSITE" id="PS51221">
    <property type="entry name" value="TTL"/>
    <property type="match status" value="1"/>
</dbReference>
<dbReference type="Proteomes" id="UP000481153">
    <property type="component" value="Unassembled WGS sequence"/>
</dbReference>
<comment type="caution">
    <text evidence="6">The sequence shown here is derived from an EMBL/GenBank/DDBJ whole genome shotgun (WGS) entry which is preliminary data.</text>
</comment>
<dbReference type="GO" id="GO:0005524">
    <property type="term" value="F:ATP binding"/>
    <property type="evidence" value="ECO:0007669"/>
    <property type="project" value="UniProtKB-KW"/>
</dbReference>
<keyword evidence="5" id="KW-0067">ATP-binding</keyword>
<gene>
    <name evidence="6" type="ORF">Ae201684_001216</name>
</gene>
<dbReference type="GO" id="GO:0070736">
    <property type="term" value="F:protein-glycine ligase activity, initiating"/>
    <property type="evidence" value="ECO:0007669"/>
    <property type="project" value="TreeGrafter"/>
</dbReference>
<accession>A0A6G0XVP9</accession>
<dbReference type="PANTHER" id="PTHR45870:SF2">
    <property type="entry name" value="TUBULIN MONOGLYCYLASE TTLL3"/>
    <property type="match status" value="1"/>
</dbReference>
<dbReference type="InterPro" id="IPR051437">
    <property type="entry name" value="TTLL_monoglycylase"/>
</dbReference>
<proteinExistence type="predicted"/>
<evidence type="ECO:0000313" key="6">
    <source>
        <dbReference type="EMBL" id="KAF0744761.1"/>
    </source>
</evidence>
<sequence length="328" mass="38832">MPNGFVVDEKFPDVIEYLVNEDWVACPHHTYPNCLLRYTNYVKIQWQYVKPHQTINHLQHSILLSRKHELLHHLETRPSIHSFLPRSTTDIDFWFKMFVYTQALLVLKNREIHAQRLPIARLIGDEMRRLNDPTNAKLHGLQFMNQDFLGRHSQAINDLLNPDHSQEKIENSDPHVDDELLLYLEACDPQFHFNSTRNLWIAKPSGLSQGRGIELISSQAQFDAFRKAHDKAIVVQQYIERPFLIFDRKFDIRQWVLITDTEPLTIYWYDKCYLRFASKPYSLAHDDSLDDKFMHLCNNSIQKASDIPNHPEIPGHMWNLERFQLHLS</sequence>
<dbReference type="Gene3D" id="3.30.470.20">
    <property type="entry name" value="ATP-grasp fold, B domain"/>
    <property type="match status" value="1"/>
</dbReference>
<organism evidence="6 7">
    <name type="scientific">Aphanomyces euteiches</name>
    <dbReference type="NCBI Taxonomy" id="100861"/>
    <lineage>
        <taxon>Eukaryota</taxon>
        <taxon>Sar</taxon>
        <taxon>Stramenopiles</taxon>
        <taxon>Oomycota</taxon>
        <taxon>Saprolegniomycetes</taxon>
        <taxon>Saprolegniales</taxon>
        <taxon>Verrucalvaceae</taxon>
        <taxon>Aphanomyces</taxon>
    </lineage>
</organism>
<dbReference type="AlphaFoldDB" id="A0A6G0XVP9"/>
<evidence type="ECO:0000256" key="5">
    <source>
        <dbReference type="ARBA" id="ARBA00022840"/>
    </source>
</evidence>
<comment type="subcellular location">
    <subcellularLocation>
        <location evidence="1">Cytoplasm</location>
    </subcellularLocation>
</comment>
<protein>
    <recommendedName>
        <fullName evidence="8">Tubulin--tyrosine ligase-like protein 9</fullName>
    </recommendedName>
</protein>
<dbReference type="Pfam" id="PF03133">
    <property type="entry name" value="TTL"/>
    <property type="match status" value="1"/>
</dbReference>
<evidence type="ECO:0000313" key="7">
    <source>
        <dbReference type="Proteomes" id="UP000481153"/>
    </source>
</evidence>
<dbReference type="EMBL" id="VJMJ01000009">
    <property type="protein sequence ID" value="KAF0744761.1"/>
    <property type="molecule type" value="Genomic_DNA"/>
</dbReference>
<keyword evidence="7" id="KW-1185">Reference proteome</keyword>
<name>A0A6G0XVP9_9STRA</name>
<evidence type="ECO:0008006" key="8">
    <source>
        <dbReference type="Google" id="ProtNLM"/>
    </source>
</evidence>
<evidence type="ECO:0000256" key="2">
    <source>
        <dbReference type="ARBA" id="ARBA00022490"/>
    </source>
</evidence>
<dbReference type="SUPFAM" id="SSF56059">
    <property type="entry name" value="Glutathione synthetase ATP-binding domain-like"/>
    <property type="match status" value="1"/>
</dbReference>
<dbReference type="PANTHER" id="PTHR45870">
    <property type="entry name" value="TUBULIN MONOGLYCYLASE TTLL3"/>
    <property type="match status" value="1"/>
</dbReference>
<keyword evidence="2" id="KW-0963">Cytoplasm</keyword>
<keyword evidence="4" id="KW-0547">Nucleotide-binding</keyword>
<dbReference type="InterPro" id="IPR004344">
    <property type="entry name" value="TTL/TTLL_fam"/>
</dbReference>
<evidence type="ECO:0000256" key="3">
    <source>
        <dbReference type="ARBA" id="ARBA00022598"/>
    </source>
</evidence>